<evidence type="ECO:0000313" key="8">
    <source>
        <dbReference type="Proteomes" id="UP001521209"/>
    </source>
</evidence>
<comment type="subcellular location">
    <subcellularLocation>
        <location evidence="1">Membrane</location>
    </subcellularLocation>
</comment>
<evidence type="ECO:0000256" key="3">
    <source>
        <dbReference type="ARBA" id="ARBA00022989"/>
    </source>
</evidence>
<dbReference type="InterPro" id="IPR010817">
    <property type="entry name" value="HemY_N"/>
</dbReference>
<organism evidence="7 8">
    <name type="scientific">Acidiphilium iwatense</name>
    <dbReference type="NCBI Taxonomy" id="768198"/>
    <lineage>
        <taxon>Bacteria</taxon>
        <taxon>Pseudomonadati</taxon>
        <taxon>Pseudomonadota</taxon>
        <taxon>Alphaproteobacteria</taxon>
        <taxon>Acetobacterales</taxon>
        <taxon>Acidocellaceae</taxon>
        <taxon>Acidiphilium</taxon>
    </lineage>
</organism>
<dbReference type="Gene3D" id="1.25.40.10">
    <property type="entry name" value="Tetratricopeptide repeat domain"/>
    <property type="match status" value="1"/>
</dbReference>
<comment type="caution">
    <text evidence="7">The sequence shown here is derived from an EMBL/GenBank/DDBJ whole genome shotgun (WGS) entry which is preliminary data.</text>
</comment>
<feature type="transmembrane region" description="Helical" evidence="5">
    <location>
        <begin position="43"/>
        <end position="66"/>
    </location>
</feature>
<sequence length="402" mass="42337">MLRAFRFAIVAIVLLGIAWYVATLPGHVTLDFGGYSATASTPVAIILLVVLAGIVMLILAIIRALVRAPGRLAARRALAWRNAADSASLRALSALAAGDVRAAGSHARIAQRHAPDAPLTLYVAGETARRDGDHAIADAHFTALARHKDAGFLGWRGLLHHRTQNLADAATLAEAEAQARQAAGAYPNSAWLRDRRVQLAMGQGRFAEAARLATGKPEHAALAIMASRDAETARLAIDWAKEAVRAAPGLAPAYLALFQSHERAGHPWRAKRALLRGWKAAPHPDLATAWLARITAPLERARAAHKLASANPGHPESEALLARTAKAAGLEGEAKRHEMLAADAAGIGWVCAACETPHEEWQATCRKCGMIGSLTWVKAQPAIGVTARLPAPPPGVNGGAAA</sequence>
<reference evidence="7 8" key="1">
    <citation type="submission" date="2022-01" db="EMBL/GenBank/DDBJ databases">
        <authorList>
            <person name="Won M."/>
            <person name="Kim S.-J."/>
            <person name="Kwon S.-W."/>
        </authorList>
    </citation>
    <scope>NUCLEOTIDE SEQUENCE [LARGE SCALE GENOMIC DNA]</scope>
    <source>
        <strain evidence="7 8">KCTC 23505</strain>
    </source>
</reference>
<evidence type="ECO:0000313" key="7">
    <source>
        <dbReference type="EMBL" id="MCF3945384.1"/>
    </source>
</evidence>
<proteinExistence type="predicted"/>
<evidence type="ECO:0000256" key="2">
    <source>
        <dbReference type="ARBA" id="ARBA00022692"/>
    </source>
</evidence>
<keyword evidence="2 5" id="KW-0812">Transmembrane</keyword>
<keyword evidence="3 5" id="KW-1133">Transmembrane helix</keyword>
<keyword evidence="8" id="KW-1185">Reference proteome</keyword>
<gene>
    <name evidence="7" type="ORF">L2A60_01630</name>
</gene>
<dbReference type="Proteomes" id="UP001521209">
    <property type="component" value="Unassembled WGS sequence"/>
</dbReference>
<feature type="domain" description="HemY N-terminal" evidence="6">
    <location>
        <begin position="26"/>
        <end position="131"/>
    </location>
</feature>
<dbReference type="EMBL" id="JAKGBZ010000002">
    <property type="protein sequence ID" value="MCF3945384.1"/>
    <property type="molecule type" value="Genomic_DNA"/>
</dbReference>
<feature type="transmembrane region" description="Helical" evidence="5">
    <location>
        <begin position="7"/>
        <end position="23"/>
    </location>
</feature>
<evidence type="ECO:0000259" key="6">
    <source>
        <dbReference type="Pfam" id="PF07219"/>
    </source>
</evidence>
<name>A0ABS9DRU7_9PROT</name>
<evidence type="ECO:0000256" key="1">
    <source>
        <dbReference type="ARBA" id="ARBA00004370"/>
    </source>
</evidence>
<accession>A0ABS9DRU7</accession>
<dbReference type="RefSeq" id="WP_235702625.1">
    <property type="nucleotide sequence ID" value="NZ_JAKGBZ010000002.1"/>
</dbReference>
<dbReference type="Pfam" id="PF07219">
    <property type="entry name" value="HemY_N"/>
    <property type="match status" value="1"/>
</dbReference>
<dbReference type="InterPro" id="IPR011990">
    <property type="entry name" value="TPR-like_helical_dom_sf"/>
</dbReference>
<protein>
    <submittedName>
        <fullName evidence="7">Heme biosynthesis protein HemY</fullName>
    </submittedName>
</protein>
<evidence type="ECO:0000256" key="5">
    <source>
        <dbReference type="SAM" id="Phobius"/>
    </source>
</evidence>
<evidence type="ECO:0000256" key="4">
    <source>
        <dbReference type="ARBA" id="ARBA00023136"/>
    </source>
</evidence>
<keyword evidence="4 5" id="KW-0472">Membrane</keyword>